<dbReference type="Pfam" id="PF05114">
    <property type="entry name" value="MbnB_TglH_ChrH"/>
    <property type="match status" value="1"/>
</dbReference>
<gene>
    <name evidence="2" type="ORF">OG469_25190</name>
</gene>
<dbReference type="PANTHER" id="PTHR42194:SF1">
    <property type="entry name" value="UPF0276 PROTEIN HI_1600"/>
    <property type="match status" value="1"/>
</dbReference>
<dbReference type="EMBL" id="CP108482">
    <property type="protein sequence ID" value="WUS58520.1"/>
    <property type="molecule type" value="Genomic_DNA"/>
</dbReference>
<feature type="region of interest" description="Disordered" evidence="1">
    <location>
        <begin position="486"/>
        <end position="507"/>
    </location>
</feature>
<sequence length="507" mass="53899">MTRLGVGLTYLPGLDRITDACADLLDVVEVEPQTLWRSRTDGGITLDEEALRRIADLPGARLLHGVGNPVGGCRPPDRGHTALVGELAERLGAPWVSEHLAFNRVGGRRDGFRTGFMLPPCPTPGGSRRGIGSVRAMAAALPVPLAVEIGANYLRPRPGELSDGEFARRVAEGSGCGLLLDLHNVLANERNGRGGVDELLAALPLERVWEVHLAGGVEYRGYWLDAHSGLPDEELTALAERILPRLPALRAVLFEVTPSAVPQLDPAAVRELLARMRAMWPAVAPLPPLRPLPPVLPGQSPRPPDGPSPDDPAGPYGADGPADSVDPEEWEEALGGLAIGREPGTALARELAEDPAIPLIRDLVTEFRGSALAGSLRWTVRLLLLTVGGPGMRELLDGYVLACPPQLFATEEAFAFAAHLRRVRPRVRWLDDVLELDLGLIRAQVDGQSCTVHLGTDPTALMADLGAGRLPVDPPRGTFQVRLVDDSRPAAGTSSGPADRAASALPG</sequence>
<dbReference type="Proteomes" id="UP001432014">
    <property type="component" value="Chromosome"/>
</dbReference>
<evidence type="ECO:0000313" key="3">
    <source>
        <dbReference type="Proteomes" id="UP001432014"/>
    </source>
</evidence>
<dbReference type="SUPFAM" id="SSF51658">
    <property type="entry name" value="Xylose isomerase-like"/>
    <property type="match status" value="1"/>
</dbReference>
<evidence type="ECO:0000256" key="1">
    <source>
        <dbReference type="SAM" id="MobiDB-lite"/>
    </source>
</evidence>
<proteinExistence type="predicted"/>
<accession>A0ABZ1WCD9</accession>
<feature type="compositionally biased region" description="Low complexity" evidence="1">
    <location>
        <begin position="313"/>
        <end position="324"/>
    </location>
</feature>
<dbReference type="InterPro" id="IPR007801">
    <property type="entry name" value="MbnB/TglH/ChrH"/>
</dbReference>
<feature type="compositionally biased region" description="Pro residues" evidence="1">
    <location>
        <begin position="290"/>
        <end position="312"/>
    </location>
</feature>
<dbReference type="InterPro" id="IPR036237">
    <property type="entry name" value="Xyl_isomerase-like_sf"/>
</dbReference>
<organism evidence="2 3">
    <name type="scientific">Kitasatospora herbaricolor</name>
    <dbReference type="NCBI Taxonomy" id="68217"/>
    <lineage>
        <taxon>Bacteria</taxon>
        <taxon>Bacillati</taxon>
        <taxon>Actinomycetota</taxon>
        <taxon>Actinomycetes</taxon>
        <taxon>Kitasatosporales</taxon>
        <taxon>Streptomycetaceae</taxon>
        <taxon>Kitasatospora</taxon>
    </lineage>
</organism>
<dbReference type="PANTHER" id="PTHR42194">
    <property type="entry name" value="UPF0276 PROTEIN HI_1600"/>
    <property type="match status" value="1"/>
</dbReference>
<keyword evidence="3" id="KW-1185">Reference proteome</keyword>
<protein>
    <submittedName>
        <fullName evidence="2">DUF692 domain-containing protein</fullName>
    </submittedName>
</protein>
<name>A0ABZ1WCD9_9ACTN</name>
<dbReference type="RefSeq" id="WP_329495253.1">
    <property type="nucleotide sequence ID" value="NZ_CP108460.1"/>
</dbReference>
<evidence type="ECO:0000313" key="2">
    <source>
        <dbReference type="EMBL" id="WUS58520.1"/>
    </source>
</evidence>
<reference evidence="2 3" key="1">
    <citation type="submission" date="2022-10" db="EMBL/GenBank/DDBJ databases">
        <title>The complete genomes of actinobacterial strains from the NBC collection.</title>
        <authorList>
            <person name="Joergensen T.S."/>
            <person name="Alvarez Arevalo M."/>
            <person name="Sterndorff E.B."/>
            <person name="Faurdal D."/>
            <person name="Vuksanovic O."/>
            <person name="Mourched A.-S."/>
            <person name="Charusanti P."/>
            <person name="Shaw S."/>
            <person name="Blin K."/>
            <person name="Weber T."/>
        </authorList>
    </citation>
    <scope>NUCLEOTIDE SEQUENCE [LARGE SCALE GENOMIC DNA]</scope>
    <source>
        <strain evidence="2 3">NBC_01247</strain>
    </source>
</reference>
<dbReference type="Gene3D" id="3.20.20.150">
    <property type="entry name" value="Divalent-metal-dependent TIM barrel enzymes"/>
    <property type="match status" value="1"/>
</dbReference>
<feature type="region of interest" description="Disordered" evidence="1">
    <location>
        <begin position="290"/>
        <end position="327"/>
    </location>
</feature>